<evidence type="ECO:0000256" key="2">
    <source>
        <dbReference type="ARBA" id="ARBA00005940"/>
    </source>
</evidence>
<evidence type="ECO:0000313" key="15">
    <source>
        <dbReference type="Proteomes" id="UP000258927"/>
    </source>
</evidence>
<dbReference type="GO" id="GO:0009341">
    <property type="term" value="C:beta-galactosidase complex"/>
    <property type="evidence" value="ECO:0007669"/>
    <property type="project" value="InterPro"/>
</dbReference>
<feature type="binding site" evidence="10">
    <location>
        <position position="106"/>
    </location>
    <ligand>
        <name>substrate</name>
    </ligand>
</feature>
<dbReference type="InterPro" id="IPR003476">
    <property type="entry name" value="Glyco_hydro_42"/>
</dbReference>
<dbReference type="AlphaFoldDB" id="A0A2R4MFN3"/>
<reference evidence="14 15" key="1">
    <citation type="submission" date="2017-05" db="EMBL/GenBank/DDBJ databases">
        <title>Genome Analysis of Maritalea myrionectae HL2708#5.</title>
        <authorList>
            <consortium name="Cotde Inc.-PKNU"/>
            <person name="Jang D."/>
            <person name="Oh H.-M."/>
        </authorList>
    </citation>
    <scope>NUCLEOTIDE SEQUENCE [LARGE SCALE GENOMIC DNA]</scope>
    <source>
        <strain evidence="14 15">HL2708#5</strain>
    </source>
</reference>
<dbReference type="PIRSF" id="PIRSF001084">
    <property type="entry name" value="B-galactosidase"/>
    <property type="match status" value="1"/>
</dbReference>
<evidence type="ECO:0000256" key="4">
    <source>
        <dbReference type="ARBA" id="ARBA00022723"/>
    </source>
</evidence>
<dbReference type="Gene3D" id="3.20.20.80">
    <property type="entry name" value="Glycosidases"/>
    <property type="match status" value="1"/>
</dbReference>
<dbReference type="Proteomes" id="UP000258927">
    <property type="component" value="Chromosome"/>
</dbReference>
<feature type="binding site" evidence="10">
    <location>
        <position position="144"/>
    </location>
    <ligand>
        <name>substrate</name>
    </ligand>
</feature>
<feature type="binding site" evidence="11">
    <location>
        <position position="110"/>
    </location>
    <ligand>
        <name>Zn(2+)</name>
        <dbReference type="ChEBI" id="CHEBI:29105"/>
    </ligand>
</feature>
<dbReference type="GO" id="GO:0004565">
    <property type="term" value="F:beta-galactosidase activity"/>
    <property type="evidence" value="ECO:0007669"/>
    <property type="project" value="UniProtKB-EC"/>
</dbReference>
<accession>A0A2R4MFN3</accession>
<feature type="active site" description="Proton donor" evidence="9">
    <location>
        <position position="145"/>
    </location>
</feature>
<evidence type="ECO:0000256" key="9">
    <source>
        <dbReference type="PIRSR" id="PIRSR001084-1"/>
    </source>
</evidence>
<comment type="similarity">
    <text evidence="2 8">Belongs to the glycosyl hydrolase 42 family.</text>
</comment>
<dbReference type="InterPro" id="IPR013529">
    <property type="entry name" value="Glyco_hydro_42_N"/>
</dbReference>
<dbReference type="InterPro" id="IPR017853">
    <property type="entry name" value="GH"/>
</dbReference>
<name>A0A2R4MFN3_9HYPH</name>
<protein>
    <recommendedName>
        <fullName evidence="3 8">Beta-galactosidase</fullName>
        <shortName evidence="8">Beta-gal</shortName>
        <ecNumber evidence="3 8">3.2.1.23</ecNumber>
    </recommendedName>
</protein>
<feature type="binding site" evidence="10">
    <location>
        <position position="324"/>
    </location>
    <ligand>
        <name>substrate</name>
    </ligand>
</feature>
<dbReference type="SUPFAM" id="SSF52317">
    <property type="entry name" value="Class I glutamine amidotransferase-like"/>
    <property type="match status" value="1"/>
</dbReference>
<dbReference type="SUPFAM" id="SSF51445">
    <property type="entry name" value="(Trans)glycosidases"/>
    <property type="match status" value="1"/>
</dbReference>
<sequence>MTEKGLGVCYYPEQWPQSMWARDAQRMAELGLSWVRIGEFAWAKIEPEPGRFDWDWLDKAIEVLADAGLKIVLGTPTATPPRWMVNKHPDMLALDKEGRPRKFGSRRHYCFSHAEYREEAHRIAKIVAERYGDHPAICAWQTDNEYGCHDTTISYSNSARAAFQDWLKQRYGTIDALNAAWGNVFWSMDYGAFDEVDLPNLTVTEANPAHRMAFRRFSSDQVVRFNQRQVEAIKAHSNAPIIHNYMGRITDFDHFKVGDDLEIASWDSYPLGFLEDRIGADDAFKNRFMKQGHPDFQAFHHDLYRAVGKGRWWIMEQQPGPVNWAPYNPAPLPGMVRLWTWEAFAHGAENVLYFRWRQAPFAQEQMHTGLYLPNDDPNVAAHEAQQTASELSQIAMDDVEPARVALMFDYESQWASEIQPQGQGFDYFDLVFHHYKALRHFGINIDIVSPNETNLDAYDLIFAPGVVTLSTTQQKCLHESNAKIVLGPRTNAKTGEFSMPRNLAPDFEGLPLRVKNVETLRPSAQIPLADGGNILHWFEQLEGDVTVLRATIEGAPAIVAKDKLVYCAGWLDDAALQQFAGELLAEVDVSIDILPEGLRRRETDQHIIYLNYNAETTTHGQFTIPAAGVEIVRK</sequence>
<dbReference type="Gene3D" id="3.40.50.880">
    <property type="match status" value="1"/>
</dbReference>
<dbReference type="Pfam" id="PF02449">
    <property type="entry name" value="Glyco_hydro_42"/>
    <property type="match status" value="1"/>
</dbReference>
<dbReference type="Pfam" id="PF08532">
    <property type="entry name" value="Glyco_hydro_42M"/>
    <property type="match status" value="1"/>
</dbReference>
<dbReference type="GO" id="GO:0005975">
    <property type="term" value="P:carbohydrate metabolic process"/>
    <property type="evidence" value="ECO:0007669"/>
    <property type="project" value="InterPro"/>
</dbReference>
<comment type="catalytic activity">
    <reaction evidence="1 8">
        <text>Hydrolysis of terminal non-reducing beta-D-galactose residues in beta-D-galactosides.</text>
        <dbReference type="EC" id="3.2.1.23"/>
    </reaction>
</comment>
<evidence type="ECO:0000259" key="12">
    <source>
        <dbReference type="Pfam" id="PF02449"/>
    </source>
</evidence>
<dbReference type="STRING" id="1122213.GCA_000423365_02654"/>
<gene>
    <name evidence="14" type="ORF">MXMO3_02335</name>
</gene>
<evidence type="ECO:0000256" key="3">
    <source>
        <dbReference type="ARBA" id="ARBA00012756"/>
    </source>
</evidence>
<keyword evidence="6 11" id="KW-0862">Zinc</keyword>
<dbReference type="EMBL" id="CP021330">
    <property type="protein sequence ID" value="AVX04848.1"/>
    <property type="molecule type" value="Genomic_DNA"/>
</dbReference>
<organism evidence="14 15">
    <name type="scientific">Maritalea myrionectae</name>
    <dbReference type="NCBI Taxonomy" id="454601"/>
    <lineage>
        <taxon>Bacteria</taxon>
        <taxon>Pseudomonadati</taxon>
        <taxon>Pseudomonadota</taxon>
        <taxon>Alphaproteobacteria</taxon>
        <taxon>Hyphomicrobiales</taxon>
        <taxon>Devosiaceae</taxon>
        <taxon>Maritalea</taxon>
    </lineage>
</organism>
<proteinExistence type="inferred from homology"/>
<evidence type="ECO:0000256" key="11">
    <source>
        <dbReference type="PIRSR" id="PIRSR001084-3"/>
    </source>
</evidence>
<evidence type="ECO:0000256" key="8">
    <source>
        <dbReference type="PIRNR" id="PIRNR001084"/>
    </source>
</evidence>
<dbReference type="PANTHER" id="PTHR36447:SF2">
    <property type="entry name" value="BETA-GALACTOSIDASE YESZ"/>
    <property type="match status" value="1"/>
</dbReference>
<evidence type="ECO:0000256" key="1">
    <source>
        <dbReference type="ARBA" id="ARBA00001412"/>
    </source>
</evidence>
<feature type="domain" description="Glycoside hydrolase family 42 N-terminal" evidence="12">
    <location>
        <begin position="9"/>
        <end position="393"/>
    </location>
</feature>
<dbReference type="InterPro" id="IPR029062">
    <property type="entry name" value="Class_I_gatase-like"/>
</dbReference>
<evidence type="ECO:0000313" key="14">
    <source>
        <dbReference type="EMBL" id="AVX04848.1"/>
    </source>
</evidence>
<keyword evidence="5 8" id="KW-0378">Hydrolase</keyword>
<keyword evidence="7 8" id="KW-0326">Glycosidase</keyword>
<dbReference type="EC" id="3.2.1.23" evidence="3 8"/>
<evidence type="ECO:0000256" key="6">
    <source>
        <dbReference type="ARBA" id="ARBA00022833"/>
    </source>
</evidence>
<dbReference type="GO" id="GO:0046872">
    <property type="term" value="F:metal ion binding"/>
    <property type="evidence" value="ECO:0007669"/>
    <property type="project" value="UniProtKB-KW"/>
</dbReference>
<dbReference type="PANTHER" id="PTHR36447">
    <property type="entry name" value="BETA-GALACTOSIDASE GANA"/>
    <property type="match status" value="1"/>
</dbReference>
<keyword evidence="15" id="KW-1185">Reference proteome</keyword>
<evidence type="ECO:0000256" key="10">
    <source>
        <dbReference type="PIRSR" id="PIRSR001084-2"/>
    </source>
</evidence>
<evidence type="ECO:0000259" key="13">
    <source>
        <dbReference type="Pfam" id="PF08532"/>
    </source>
</evidence>
<dbReference type="CDD" id="cd03143">
    <property type="entry name" value="A4_beta-galactosidase_middle_domain"/>
    <property type="match status" value="1"/>
</dbReference>
<feature type="active site" description="Nucleophile" evidence="9">
    <location>
        <position position="316"/>
    </location>
</feature>
<evidence type="ECO:0000256" key="7">
    <source>
        <dbReference type="ARBA" id="ARBA00023295"/>
    </source>
</evidence>
<dbReference type="KEGG" id="mmyr:MXMO3_02335"/>
<feature type="domain" description="Beta-galactosidase trimerisation" evidence="13">
    <location>
        <begin position="402"/>
        <end position="589"/>
    </location>
</feature>
<dbReference type="RefSeq" id="WP_117395961.1">
    <property type="nucleotide sequence ID" value="NZ_CP021330.1"/>
</dbReference>
<keyword evidence="4 11" id="KW-0479">Metal-binding</keyword>
<dbReference type="InterPro" id="IPR013738">
    <property type="entry name" value="Beta_galactosidase_Trimer"/>
</dbReference>
<evidence type="ECO:0000256" key="5">
    <source>
        <dbReference type="ARBA" id="ARBA00022801"/>
    </source>
</evidence>